<protein>
    <submittedName>
        <fullName evidence="7">Digestive organ expansion factor-like protein</fullName>
    </submittedName>
</protein>
<dbReference type="InterPro" id="IPR010678">
    <property type="entry name" value="UTP25"/>
</dbReference>
<sequence length="595" mass="69283">MIKGKRKFREAFGIDENISSNYFQQHFEETLNPTIATTLSASTSEPKRIVLEDLGMGLFQQRYFMLDDNILKQEGIGNFGFNLKLLKNFEILNGNPMSSAQLSLYTIIGRYIDLCATGLKIDCTPLYCLHAINHITQTRNTIIKNKQFLQERREKGTLTEDDIEMTRDQGLSRPKVLIICPMKKDVFPIIENFRMLIFGNSDKPFISNYRRFKTEFGDTGFKISEKRKVPADYRKLMSGNIDDCFRIGVALAKKSLKLYTAFDESDILIASPLGLRMIVGEGGENNAERETDFLASIEVLIIDKADILLMQNWEHLLNVVSSLHIQPKKLTVDISRVRRWSLEQYSKFYRQTVLISEERRAECDALFALYCGNFAGFVKLLTPSKGLLDNIEIPYCQELQRIDVDMAENQSDIRFKFFKEKILPKCELGTVIFIPSYFDFVRIRNYLKNENESFVQLHEYAKEGKVAKARALFYMKEKKFMLITERFYFYRRYSIKGIKSLTFYQPPAQSKFYHEMINRTDCNYAYVRVLYTKFDFLRMAHIFGDNCIRQIMSSTKTTHVLTNSTLMAEMNETKKALKIVSQKTHNCENRNEMSC</sequence>
<dbReference type="PANTHER" id="PTHR12933:SF0">
    <property type="entry name" value="U3 SMALL NUCLEOLAR RNA-ASSOCIATED PROTEIN 25 HOMOLOG"/>
    <property type="match status" value="1"/>
</dbReference>
<evidence type="ECO:0000313" key="6">
    <source>
        <dbReference type="Proteomes" id="UP000095285"/>
    </source>
</evidence>
<keyword evidence="3" id="KW-0539">Nucleus</keyword>
<dbReference type="AlphaFoldDB" id="A0A1I7V9S7"/>
<comment type="subcellular location">
    <subcellularLocation>
        <location evidence="1">Nucleus</location>
        <location evidence="1">Nucleolus</location>
    </subcellularLocation>
</comment>
<gene>
    <name evidence="7" type="primary">LOAG_04023</name>
</gene>
<evidence type="ECO:0000256" key="3">
    <source>
        <dbReference type="ARBA" id="ARBA00023242"/>
    </source>
</evidence>
<accession>A0A1I7V9S7</accession>
<dbReference type="OrthoDB" id="10264378at2759"/>
<name>A0A1I7V9S7_LOALO</name>
<dbReference type="InParanoid" id="A0A1I7V9S7"/>
<dbReference type="GO" id="GO:0032040">
    <property type="term" value="C:small-subunit processome"/>
    <property type="evidence" value="ECO:0007669"/>
    <property type="project" value="TreeGrafter"/>
</dbReference>
<evidence type="ECO:0000259" key="5">
    <source>
        <dbReference type="Pfam" id="PF22916"/>
    </source>
</evidence>
<evidence type="ECO:0000259" key="4">
    <source>
        <dbReference type="Pfam" id="PF06862"/>
    </source>
</evidence>
<dbReference type="eggNOG" id="KOG2340">
    <property type="taxonomic scope" value="Eukaryota"/>
</dbReference>
<evidence type="ECO:0000256" key="2">
    <source>
        <dbReference type="ARBA" id="ARBA00009223"/>
    </source>
</evidence>
<dbReference type="STRING" id="7209.A0A1I7V9S7"/>
<dbReference type="GO" id="GO:0019843">
    <property type="term" value="F:rRNA binding"/>
    <property type="evidence" value="ECO:0007669"/>
    <property type="project" value="TreeGrafter"/>
</dbReference>
<feature type="domain" description="UTP25 C-terminal" evidence="4">
    <location>
        <begin position="390"/>
        <end position="559"/>
    </location>
</feature>
<keyword evidence="6" id="KW-1185">Reference proteome</keyword>
<dbReference type="Pfam" id="PF06862">
    <property type="entry name" value="Utp25_C"/>
    <property type="match status" value="1"/>
</dbReference>
<dbReference type="Pfam" id="PF22916">
    <property type="entry name" value="UTP25_NTPase-like"/>
    <property type="match status" value="1"/>
</dbReference>
<dbReference type="FunCoup" id="A0A1I7V9S7">
    <property type="interactions" value="2654"/>
</dbReference>
<dbReference type="GO" id="GO:0034511">
    <property type="term" value="F:U3 snoRNA binding"/>
    <property type="evidence" value="ECO:0007669"/>
    <property type="project" value="InterPro"/>
</dbReference>
<reference evidence="7" key="2">
    <citation type="submission" date="2016-11" db="UniProtKB">
        <authorList>
            <consortium name="WormBaseParasite"/>
        </authorList>
    </citation>
    <scope>IDENTIFICATION</scope>
</reference>
<dbReference type="InterPro" id="IPR053939">
    <property type="entry name" value="UTP25_C"/>
</dbReference>
<dbReference type="PANTHER" id="PTHR12933">
    <property type="entry name" value="ORF PROTEIN-RELATED"/>
    <property type="match status" value="1"/>
</dbReference>
<dbReference type="InterPro" id="IPR053940">
    <property type="entry name" value="UTP25_NTPase-like"/>
</dbReference>
<dbReference type="GO" id="GO:0000462">
    <property type="term" value="P:maturation of SSU-rRNA from tricistronic rRNA transcript (SSU-rRNA, 5.8S rRNA, LSU-rRNA)"/>
    <property type="evidence" value="ECO:0007669"/>
    <property type="project" value="TreeGrafter"/>
</dbReference>
<dbReference type="Proteomes" id="UP000095285">
    <property type="component" value="Unassembled WGS sequence"/>
</dbReference>
<comment type="similarity">
    <text evidence="2">Belongs to the UTP25 family.</text>
</comment>
<reference evidence="6" key="1">
    <citation type="submission" date="2012-04" db="EMBL/GenBank/DDBJ databases">
        <title>The Genome Sequence of Loa loa.</title>
        <authorList>
            <consortium name="The Broad Institute Genome Sequencing Platform"/>
            <consortium name="Broad Institute Genome Sequencing Center for Infectious Disease"/>
            <person name="Nutman T.B."/>
            <person name="Fink D.L."/>
            <person name="Russ C."/>
            <person name="Young S."/>
            <person name="Zeng Q."/>
            <person name="Gargeya S."/>
            <person name="Alvarado L."/>
            <person name="Berlin A."/>
            <person name="Chapman S.B."/>
            <person name="Chen Z."/>
            <person name="Freedman E."/>
            <person name="Gellesch M."/>
            <person name="Goldberg J."/>
            <person name="Griggs A."/>
            <person name="Gujja S."/>
            <person name="Heilman E.R."/>
            <person name="Heiman D."/>
            <person name="Howarth C."/>
            <person name="Mehta T."/>
            <person name="Neiman D."/>
            <person name="Pearson M."/>
            <person name="Roberts A."/>
            <person name="Saif S."/>
            <person name="Shea T."/>
            <person name="Shenoy N."/>
            <person name="Sisk P."/>
            <person name="Stolte C."/>
            <person name="Sykes S."/>
            <person name="White J."/>
            <person name="Yandava C."/>
            <person name="Haas B."/>
            <person name="Henn M.R."/>
            <person name="Nusbaum C."/>
            <person name="Birren B."/>
        </authorList>
    </citation>
    <scope>NUCLEOTIDE SEQUENCE [LARGE SCALE GENOMIC DNA]</scope>
</reference>
<evidence type="ECO:0000313" key="7">
    <source>
        <dbReference type="WBParaSite" id="EN70_11431"/>
    </source>
</evidence>
<organism evidence="6 7">
    <name type="scientific">Loa loa</name>
    <name type="common">Eye worm</name>
    <name type="synonym">Filaria loa</name>
    <dbReference type="NCBI Taxonomy" id="7209"/>
    <lineage>
        <taxon>Eukaryota</taxon>
        <taxon>Metazoa</taxon>
        <taxon>Ecdysozoa</taxon>
        <taxon>Nematoda</taxon>
        <taxon>Chromadorea</taxon>
        <taxon>Rhabditida</taxon>
        <taxon>Spirurina</taxon>
        <taxon>Spiruromorpha</taxon>
        <taxon>Filarioidea</taxon>
        <taxon>Onchocercidae</taxon>
        <taxon>Loa</taxon>
    </lineage>
</organism>
<feature type="domain" description="UTP25 NTP hydrolase-like" evidence="5">
    <location>
        <begin position="122"/>
        <end position="378"/>
    </location>
</feature>
<evidence type="ECO:0000256" key="1">
    <source>
        <dbReference type="ARBA" id="ARBA00004604"/>
    </source>
</evidence>
<proteinExistence type="inferred from homology"/>
<dbReference type="WBParaSite" id="EN70_11431">
    <property type="protein sequence ID" value="EN70_11431"/>
    <property type="gene ID" value="EN70_11431"/>
</dbReference>